<dbReference type="Proteomes" id="UP001459277">
    <property type="component" value="Unassembled WGS sequence"/>
</dbReference>
<protein>
    <recommendedName>
        <fullName evidence="3">Reverse transcriptase</fullName>
    </recommendedName>
</protein>
<comment type="caution">
    <text evidence="1">The sequence shown here is derived from an EMBL/GenBank/DDBJ whole genome shotgun (WGS) entry which is preliminary data.</text>
</comment>
<proteinExistence type="predicted"/>
<organism evidence="1 2">
    <name type="scientific">Lithocarpus litseifolius</name>
    <dbReference type="NCBI Taxonomy" id="425828"/>
    <lineage>
        <taxon>Eukaryota</taxon>
        <taxon>Viridiplantae</taxon>
        <taxon>Streptophyta</taxon>
        <taxon>Embryophyta</taxon>
        <taxon>Tracheophyta</taxon>
        <taxon>Spermatophyta</taxon>
        <taxon>Magnoliopsida</taxon>
        <taxon>eudicotyledons</taxon>
        <taxon>Gunneridae</taxon>
        <taxon>Pentapetalae</taxon>
        <taxon>rosids</taxon>
        <taxon>fabids</taxon>
        <taxon>Fagales</taxon>
        <taxon>Fagaceae</taxon>
        <taxon>Lithocarpus</taxon>
    </lineage>
</organism>
<dbReference type="PANTHER" id="PTHR19446">
    <property type="entry name" value="REVERSE TRANSCRIPTASES"/>
    <property type="match status" value="1"/>
</dbReference>
<evidence type="ECO:0008006" key="3">
    <source>
        <dbReference type="Google" id="ProtNLM"/>
    </source>
</evidence>
<evidence type="ECO:0000313" key="1">
    <source>
        <dbReference type="EMBL" id="KAK9984818.1"/>
    </source>
</evidence>
<dbReference type="AlphaFoldDB" id="A0AAW2BGX3"/>
<accession>A0AAW2BGX3</accession>
<evidence type="ECO:0000313" key="2">
    <source>
        <dbReference type="Proteomes" id="UP001459277"/>
    </source>
</evidence>
<keyword evidence="2" id="KW-1185">Reference proteome</keyword>
<reference evidence="1 2" key="1">
    <citation type="submission" date="2024-01" db="EMBL/GenBank/DDBJ databases">
        <title>A telomere-to-telomere, gap-free genome of sweet tea (Lithocarpus litseifolius).</title>
        <authorList>
            <person name="Zhou J."/>
        </authorList>
    </citation>
    <scope>NUCLEOTIDE SEQUENCE [LARGE SCALE GENOMIC DNA]</scope>
    <source>
        <strain evidence="1">Zhou-2022a</strain>
        <tissue evidence="1">Leaf</tissue>
    </source>
</reference>
<sequence>MPLPGPIGTRTLQGIFGNLETRKEYWTLKSRLNWAAFRDRNTSFSHTSTLVRRHRNRIRSIKNSQGEWITDEGEVKNFILEVTEEEIKQGLWALKPFKAPSLDGLHVEFFQIFWPDVKDLVIKEVSDIFESKVIPDYLNETLIALVPKNQRPESLNSYRSISLCNSIYKVVTKIIVGRLRPCLYQLI</sequence>
<gene>
    <name evidence="1" type="ORF">SO802_034343</name>
</gene>
<name>A0AAW2BGX3_9ROSI</name>
<dbReference type="EMBL" id="JAZDWU010000012">
    <property type="protein sequence ID" value="KAK9984818.1"/>
    <property type="molecule type" value="Genomic_DNA"/>
</dbReference>